<keyword evidence="5 8" id="KW-0732">Signal</keyword>
<evidence type="ECO:0000256" key="8">
    <source>
        <dbReference type="SAM" id="SignalP"/>
    </source>
</evidence>
<accession>A0A1I7Z2N2</accession>
<sequence length="310" mass="33969">MSSHVPLILALCLVSVFSLPIPNTGEAKEIFDFLPEEAKNFYSSLTDQDIAILKELGPQLKGKDCAAACEIIKTKSEDLANRIKTLHETLLAKINAMSDIPKNFLLNAVNQLQNGGVDMGSNVKALVDILQAAKALPQAAKDEIYNGFPSLKNFLENFLPEEAKNFYSSLTDQDIAILKELGPQLKGKDCAAACEIIKTKSEDLANRIKTLHETLLAKINAMSDIPKNFLLNAVNQLQNGGVDMGSNVKALVDILQAAKALPQAAKDEIYNGFPSLKNFLESEKVQHFIDQNKNKSPEEIANLLKSKIQH</sequence>
<reference evidence="10" key="1">
    <citation type="submission" date="2016-11" db="UniProtKB">
        <authorList>
            <consortium name="WormBaseParasite"/>
        </authorList>
    </citation>
    <scope>IDENTIFICATION</scope>
</reference>
<dbReference type="GO" id="GO:0005576">
    <property type="term" value="C:extracellular region"/>
    <property type="evidence" value="ECO:0007669"/>
    <property type="project" value="UniProtKB-SubCell"/>
</dbReference>
<evidence type="ECO:0000256" key="1">
    <source>
        <dbReference type="ARBA" id="ARBA00004613"/>
    </source>
</evidence>
<feature type="signal peptide" evidence="8">
    <location>
        <begin position="1"/>
        <end position="18"/>
    </location>
</feature>
<comment type="subcellular location">
    <subcellularLocation>
        <location evidence="1">Secreted</location>
    </subcellularLocation>
</comment>
<name>A0A1I7Z2N2_9BILA</name>
<dbReference type="InterPro" id="IPR008632">
    <property type="entry name" value="Gp-FAR-1"/>
</dbReference>
<evidence type="ECO:0000256" key="2">
    <source>
        <dbReference type="ARBA" id="ARBA00006648"/>
    </source>
</evidence>
<dbReference type="PANTHER" id="PTHR31418:SF7">
    <property type="entry name" value="FATTY-ACID AND RETINOL-BINDING PROTEIN 1"/>
    <property type="match status" value="1"/>
</dbReference>
<organism evidence="9 10">
    <name type="scientific">Steinernema glaseri</name>
    <dbReference type="NCBI Taxonomy" id="37863"/>
    <lineage>
        <taxon>Eukaryota</taxon>
        <taxon>Metazoa</taxon>
        <taxon>Ecdysozoa</taxon>
        <taxon>Nematoda</taxon>
        <taxon>Chromadorea</taxon>
        <taxon>Rhabditida</taxon>
        <taxon>Tylenchina</taxon>
        <taxon>Panagrolaimomorpha</taxon>
        <taxon>Strongyloidoidea</taxon>
        <taxon>Steinernematidae</taxon>
        <taxon>Steinernema</taxon>
    </lineage>
</organism>
<proteinExistence type="inferred from homology"/>
<evidence type="ECO:0000313" key="9">
    <source>
        <dbReference type="Proteomes" id="UP000095287"/>
    </source>
</evidence>
<dbReference type="Pfam" id="PF05823">
    <property type="entry name" value="Gp-FAR-1"/>
    <property type="match status" value="1"/>
</dbReference>
<dbReference type="AlphaFoldDB" id="A0A1I7Z2N2"/>
<comment type="similarity">
    <text evidence="2">Belongs to the fatty-acid and retinol-binding protein (FARBP) family.</text>
</comment>
<keyword evidence="7" id="KW-0446">Lipid-binding</keyword>
<evidence type="ECO:0000256" key="7">
    <source>
        <dbReference type="ARBA" id="ARBA00023121"/>
    </source>
</evidence>
<keyword evidence="6" id="KW-0175">Coiled coil</keyword>
<feature type="chain" id="PRO_5009312907" description="Fatty-acid and retinol-binding protein 1" evidence="8">
    <location>
        <begin position="19"/>
        <end position="310"/>
    </location>
</feature>
<protein>
    <recommendedName>
        <fullName evidence="3">Fatty-acid and retinol-binding protein 1</fullName>
    </recommendedName>
</protein>
<dbReference type="Proteomes" id="UP000095287">
    <property type="component" value="Unplaced"/>
</dbReference>
<keyword evidence="9" id="KW-1185">Reference proteome</keyword>
<keyword evidence="4" id="KW-0964">Secreted</keyword>
<dbReference type="PANTHER" id="PTHR31418">
    <property type="entry name" value="FATTY-ACID AND RETINOL-BINDING PROTEIN 1"/>
    <property type="match status" value="1"/>
</dbReference>
<evidence type="ECO:0000256" key="6">
    <source>
        <dbReference type="ARBA" id="ARBA00023054"/>
    </source>
</evidence>
<dbReference type="GO" id="GO:0008289">
    <property type="term" value="F:lipid binding"/>
    <property type="evidence" value="ECO:0007669"/>
    <property type="project" value="UniProtKB-KW"/>
</dbReference>
<evidence type="ECO:0000256" key="4">
    <source>
        <dbReference type="ARBA" id="ARBA00022525"/>
    </source>
</evidence>
<evidence type="ECO:0000313" key="10">
    <source>
        <dbReference type="WBParaSite" id="L893_g21987.t1"/>
    </source>
</evidence>
<evidence type="ECO:0000256" key="5">
    <source>
        <dbReference type="ARBA" id="ARBA00022729"/>
    </source>
</evidence>
<evidence type="ECO:0000256" key="3">
    <source>
        <dbReference type="ARBA" id="ARBA00017453"/>
    </source>
</evidence>
<dbReference type="Gene3D" id="1.20.120.1100">
    <property type="match status" value="2"/>
</dbReference>
<dbReference type="WBParaSite" id="L893_g21987.t1">
    <property type="protein sequence ID" value="L893_g21987.t1"/>
    <property type="gene ID" value="L893_g21987"/>
</dbReference>